<dbReference type="PRINTS" id="PR00039">
    <property type="entry name" value="HTHLYSR"/>
</dbReference>
<gene>
    <name evidence="6" type="ORF">COC42_14735</name>
</gene>
<dbReference type="GO" id="GO:0006351">
    <property type="term" value="P:DNA-templated transcription"/>
    <property type="evidence" value="ECO:0007669"/>
    <property type="project" value="TreeGrafter"/>
</dbReference>
<evidence type="ECO:0000256" key="4">
    <source>
        <dbReference type="ARBA" id="ARBA00023163"/>
    </source>
</evidence>
<dbReference type="Proteomes" id="UP000218366">
    <property type="component" value="Unassembled WGS sequence"/>
</dbReference>
<keyword evidence="2" id="KW-0805">Transcription regulation</keyword>
<dbReference type="SUPFAM" id="SSF46785">
    <property type="entry name" value="Winged helix' DNA-binding domain"/>
    <property type="match status" value="1"/>
</dbReference>
<dbReference type="CDD" id="cd08432">
    <property type="entry name" value="PBP2_GcdR_TrpI_HvrB_AmpR_like"/>
    <property type="match status" value="1"/>
</dbReference>
<comment type="similarity">
    <text evidence="1">Belongs to the LysR transcriptional regulatory family.</text>
</comment>
<feature type="domain" description="HTH lysR-type" evidence="5">
    <location>
        <begin position="5"/>
        <end position="62"/>
    </location>
</feature>
<dbReference type="Pfam" id="PF00126">
    <property type="entry name" value="HTH_1"/>
    <property type="match status" value="1"/>
</dbReference>
<evidence type="ECO:0000256" key="3">
    <source>
        <dbReference type="ARBA" id="ARBA00023125"/>
    </source>
</evidence>
<dbReference type="PANTHER" id="PTHR30537">
    <property type="entry name" value="HTH-TYPE TRANSCRIPTIONAL REGULATOR"/>
    <property type="match status" value="1"/>
</dbReference>
<evidence type="ECO:0000313" key="7">
    <source>
        <dbReference type="Proteomes" id="UP000218366"/>
    </source>
</evidence>
<dbReference type="Pfam" id="PF03466">
    <property type="entry name" value="LysR_substrate"/>
    <property type="match status" value="1"/>
</dbReference>
<evidence type="ECO:0000256" key="1">
    <source>
        <dbReference type="ARBA" id="ARBA00009437"/>
    </source>
</evidence>
<reference evidence="6 7" key="1">
    <citation type="submission" date="2017-09" db="EMBL/GenBank/DDBJ databases">
        <title>Sphingomonas spermidinifaciens 9NM-10, whole genome shotgun sequence.</title>
        <authorList>
            <person name="Feng G."/>
            <person name="Zhu H."/>
        </authorList>
    </citation>
    <scope>NUCLEOTIDE SEQUENCE [LARGE SCALE GENOMIC DNA]</scope>
    <source>
        <strain evidence="6 7">9NM-10</strain>
    </source>
</reference>
<evidence type="ECO:0000259" key="5">
    <source>
        <dbReference type="PROSITE" id="PS50931"/>
    </source>
</evidence>
<protein>
    <submittedName>
        <fullName evidence="6">LysR family transcriptional regulator</fullName>
    </submittedName>
</protein>
<name>A0A2A4B0C3_9SPHN</name>
<dbReference type="InterPro" id="IPR058163">
    <property type="entry name" value="LysR-type_TF_proteobact-type"/>
</dbReference>
<dbReference type="SUPFAM" id="SSF53850">
    <property type="entry name" value="Periplasmic binding protein-like II"/>
    <property type="match status" value="1"/>
</dbReference>
<keyword evidence="4" id="KW-0804">Transcription</keyword>
<dbReference type="GO" id="GO:0003700">
    <property type="term" value="F:DNA-binding transcription factor activity"/>
    <property type="evidence" value="ECO:0007669"/>
    <property type="project" value="InterPro"/>
</dbReference>
<dbReference type="Gene3D" id="1.10.10.10">
    <property type="entry name" value="Winged helix-like DNA-binding domain superfamily/Winged helix DNA-binding domain"/>
    <property type="match status" value="1"/>
</dbReference>
<dbReference type="AlphaFoldDB" id="A0A2A4B0C3"/>
<keyword evidence="3" id="KW-0238">DNA-binding</keyword>
<accession>A0A2A4B0C3</accession>
<dbReference type="InterPro" id="IPR036390">
    <property type="entry name" value="WH_DNA-bd_sf"/>
</dbReference>
<organism evidence="6 7">
    <name type="scientific">Sphingomonas spermidinifaciens</name>
    <dbReference type="NCBI Taxonomy" id="1141889"/>
    <lineage>
        <taxon>Bacteria</taxon>
        <taxon>Pseudomonadati</taxon>
        <taxon>Pseudomonadota</taxon>
        <taxon>Alphaproteobacteria</taxon>
        <taxon>Sphingomonadales</taxon>
        <taxon>Sphingomonadaceae</taxon>
        <taxon>Sphingomonas</taxon>
    </lineage>
</organism>
<proteinExistence type="inferred from homology"/>
<dbReference type="GO" id="GO:0043565">
    <property type="term" value="F:sequence-specific DNA binding"/>
    <property type="evidence" value="ECO:0007669"/>
    <property type="project" value="TreeGrafter"/>
</dbReference>
<dbReference type="InterPro" id="IPR036388">
    <property type="entry name" value="WH-like_DNA-bd_sf"/>
</dbReference>
<dbReference type="RefSeq" id="WP_096344019.1">
    <property type="nucleotide sequence ID" value="NZ_NWMW01000002.1"/>
</dbReference>
<keyword evidence="7" id="KW-1185">Reference proteome</keyword>
<sequence>MRHLPPLSAVRAFEAAGRLEHFTAAARELGMTQAAVSYQVRLLEERLGVALFRRERRRVVLTEAGRRALAKVSAGFDMIDAGFAGLRAEDESVLTISATPTFASCWLAARLGGFQLLHPELAVRLDTTNRLVDFATEEVDCALRVGPGEWAGLSADFLFEVDFTPMATPAFRERHRGMDAAAMAAAGAISPYDPWWEPWCRAAGIAALPQLPQRGGVRLDSQALEGSAVKAGQGVALLTPMLWQEELGDGRMVRLSPITATAGERYCLVCPTERRRVPKIARFRDWLLTEIAASRASLASLPPVC</sequence>
<evidence type="ECO:0000313" key="6">
    <source>
        <dbReference type="EMBL" id="PCD02643.1"/>
    </source>
</evidence>
<comment type="caution">
    <text evidence="6">The sequence shown here is derived from an EMBL/GenBank/DDBJ whole genome shotgun (WGS) entry which is preliminary data.</text>
</comment>
<evidence type="ECO:0000256" key="2">
    <source>
        <dbReference type="ARBA" id="ARBA00023015"/>
    </source>
</evidence>
<dbReference type="Gene3D" id="3.40.190.10">
    <property type="entry name" value="Periplasmic binding protein-like II"/>
    <property type="match status" value="2"/>
</dbReference>
<dbReference type="FunFam" id="1.10.10.10:FF:000001">
    <property type="entry name" value="LysR family transcriptional regulator"/>
    <property type="match status" value="1"/>
</dbReference>
<dbReference type="InterPro" id="IPR000847">
    <property type="entry name" value="LysR_HTH_N"/>
</dbReference>
<dbReference type="InterPro" id="IPR005119">
    <property type="entry name" value="LysR_subst-bd"/>
</dbReference>
<dbReference type="PANTHER" id="PTHR30537:SF74">
    <property type="entry name" value="HTH-TYPE TRANSCRIPTIONAL REGULATOR TRPI"/>
    <property type="match status" value="1"/>
</dbReference>
<dbReference type="OrthoDB" id="9813056at2"/>
<dbReference type="PROSITE" id="PS50931">
    <property type="entry name" value="HTH_LYSR"/>
    <property type="match status" value="1"/>
</dbReference>
<dbReference type="EMBL" id="NWMW01000002">
    <property type="protein sequence ID" value="PCD02643.1"/>
    <property type="molecule type" value="Genomic_DNA"/>
</dbReference>